<dbReference type="InterPro" id="IPR027417">
    <property type="entry name" value="P-loop_NTPase"/>
</dbReference>
<dbReference type="Gene3D" id="3.40.50.10810">
    <property type="entry name" value="Tandem AAA-ATPase domain"/>
    <property type="match status" value="1"/>
</dbReference>
<dbReference type="GO" id="GO:0016787">
    <property type="term" value="F:hydrolase activity"/>
    <property type="evidence" value="ECO:0007669"/>
    <property type="project" value="UniProtKB-KW"/>
</dbReference>
<evidence type="ECO:0000256" key="1">
    <source>
        <dbReference type="ARBA" id="ARBA00022801"/>
    </source>
</evidence>
<dbReference type="InterPro" id="IPR038718">
    <property type="entry name" value="SNF2-like_sf"/>
</dbReference>
<dbReference type="Gene3D" id="3.40.50.300">
    <property type="entry name" value="P-loop containing nucleotide triphosphate hydrolases"/>
    <property type="match status" value="1"/>
</dbReference>
<dbReference type="PROSITE" id="PS51194">
    <property type="entry name" value="HELICASE_CTER"/>
    <property type="match status" value="1"/>
</dbReference>
<dbReference type="Pfam" id="PF00176">
    <property type="entry name" value="SNF2-rel_dom"/>
    <property type="match status" value="1"/>
</dbReference>
<dbReference type="PROSITE" id="PS51192">
    <property type="entry name" value="HELICASE_ATP_BIND_1"/>
    <property type="match status" value="1"/>
</dbReference>
<dbReference type="InterPro" id="IPR007527">
    <property type="entry name" value="Znf_SWIM"/>
</dbReference>
<accession>A0A1Y4QZ35</accession>
<name>A0A1Y4QZ35_9ENTE</name>
<dbReference type="GO" id="GO:0008270">
    <property type="term" value="F:zinc ion binding"/>
    <property type="evidence" value="ECO:0007669"/>
    <property type="project" value="InterPro"/>
</dbReference>
<dbReference type="AlphaFoldDB" id="A0A1Y4QZ35"/>
<dbReference type="PROSITE" id="PS50966">
    <property type="entry name" value="ZF_SWIM"/>
    <property type="match status" value="1"/>
</dbReference>
<dbReference type="CDD" id="cd18793">
    <property type="entry name" value="SF2_C_SNF"/>
    <property type="match status" value="1"/>
</dbReference>
<dbReference type="EMBL" id="NFLC01000009">
    <property type="protein sequence ID" value="OUQ10529.1"/>
    <property type="molecule type" value="Genomic_DNA"/>
</dbReference>
<protein>
    <submittedName>
        <fullName evidence="2">Uncharacterized protein</fullName>
    </submittedName>
</protein>
<gene>
    <name evidence="2" type="ORF">B5E88_06095</name>
</gene>
<dbReference type="InterPro" id="IPR013663">
    <property type="entry name" value="Helicase_SWF/SNF/SWI_bac"/>
</dbReference>
<dbReference type="PANTHER" id="PTHR10799">
    <property type="entry name" value="SNF2/RAD54 HELICASE FAMILY"/>
    <property type="match status" value="1"/>
</dbReference>
<evidence type="ECO:0000313" key="3">
    <source>
        <dbReference type="Proteomes" id="UP000196074"/>
    </source>
</evidence>
<dbReference type="Pfam" id="PF08455">
    <property type="entry name" value="SNF2_assoc"/>
    <property type="match status" value="1"/>
</dbReference>
<dbReference type="Pfam" id="PF00271">
    <property type="entry name" value="Helicase_C"/>
    <property type="match status" value="1"/>
</dbReference>
<reference evidence="3" key="1">
    <citation type="submission" date="2017-04" db="EMBL/GenBank/DDBJ databases">
        <title>Function of individual gut microbiota members based on whole genome sequencing of pure cultures obtained from chicken caecum.</title>
        <authorList>
            <person name="Medvecky M."/>
            <person name="Cejkova D."/>
            <person name="Polansky O."/>
            <person name="Karasova D."/>
            <person name="Kubasova T."/>
            <person name="Cizek A."/>
            <person name="Rychlik I."/>
        </authorList>
    </citation>
    <scope>NUCLEOTIDE SEQUENCE [LARGE SCALE GENOMIC DNA]</scope>
    <source>
        <strain evidence="3">An144</strain>
    </source>
</reference>
<sequence length="1073" mass="124697">MNKDQYQNIFKKARVLINQNSLINLRDYRKSGFYYGEFYHDFVILKTKVSMGSVRSDSCQCQTYGKYGACEHTMALRAEVGLSISWEDAYVELHDEENEKKIETYKVDALTQFMDSLQNHFLVSVSPEQLQPLKLYYQLDYAQKSGQTAFYLRLYVNNGKRNYLIKNIHEFLNKCFYTDHYKLTPKVSIAVAPECFSKEDFALIQWLMATHLGHLNYVDYREHSQEKEVVLDSTTMDELLEKFPNHLLKITVDNQEFTQFHTMPADLDSFITCHIQKVDENLVTLFFEDNLEMTDFTYLCAVIKGQLYRLDYQSVLLYDTYSDFQQKLYRYVTWQFDRLIYGFDSIFRFSLQEANAFLSKYLSVIQKFAVVDIDPTLTENMIVAPLVPKFYFSEVRFGVQLDLMLQYGDIVLAKKSAYRQNADQANQLIRDIDQENRIEQFILANQFVEKDASYQLSISRDEDFYHFLKYTLTQFAQFGEVILDEKLQEMFVNQEQYKPKLSIIKNGGFLDVSFEVDGIELEDVERALVALSKNADFVRLNDGRLLDLSQEEFQKASESLSLIRQVSEQKANQFQMPLYRGGQLARLENEQIEVNQDFTTFVQHLTHPQDYPVDLPSGLNASLRPYQLTGFRWLKMLSDYQLGGILADEMGLGKTIQTITYLLSEKQNDPSMKALIIVPASLVYNWYQECKQFAPELKVQVVNGGKDKRAEQLATEADVYVTSYQSFRQDEKLHAKIAYQVLILDEAQMVKNSQTKTSQALRKLTIPKRFALSGTPVENKLEELWSIFQVIIPGFFPSKAKFKKFPTELIAQMIQPFVLRRTKEEVLLDLPERIETNYFNELSKEQKEIYLAQLEQIQKTLAQMNSDEFKKNRISILAGLTRLRQICCSPQLYLDDFHGESGKLEQLKELLTQALENNRRILIFSQFASMLNLIEAELAKLDIPCFKLDGSTPSKQRMEMVEAFNQGDKPVFLISLKAGGTGLNLTGANTVILYDLWWNPAVEDQATSRAHRMGQKEVVEVWRLITEGTIEEKIYELQQNKRELFDQVMQGDESSLSQLTEEDIRQIFQVGIE</sequence>
<dbReference type="InterPro" id="IPR000330">
    <property type="entry name" value="SNF2_N"/>
</dbReference>
<evidence type="ECO:0000313" key="2">
    <source>
        <dbReference type="EMBL" id="OUQ10529.1"/>
    </source>
</evidence>
<keyword evidence="1" id="KW-0378">Hydrolase</keyword>
<dbReference type="SMART" id="SM00490">
    <property type="entry name" value="HELICc"/>
    <property type="match status" value="1"/>
</dbReference>
<dbReference type="RefSeq" id="WP_087214522.1">
    <property type="nucleotide sequence ID" value="NZ_JAXOGD010000014.1"/>
</dbReference>
<dbReference type="SMART" id="SM00487">
    <property type="entry name" value="DEXDc"/>
    <property type="match status" value="1"/>
</dbReference>
<comment type="caution">
    <text evidence="2">The sequence shown here is derived from an EMBL/GenBank/DDBJ whole genome shotgun (WGS) entry which is preliminary data.</text>
</comment>
<dbReference type="InterPro" id="IPR049730">
    <property type="entry name" value="SNF2/RAD54-like_C"/>
</dbReference>
<dbReference type="SUPFAM" id="SSF52540">
    <property type="entry name" value="P-loop containing nucleoside triphosphate hydrolases"/>
    <property type="match status" value="2"/>
</dbReference>
<dbReference type="InterPro" id="IPR014001">
    <property type="entry name" value="Helicase_ATP-bd"/>
</dbReference>
<organism evidence="2 3">
    <name type="scientific">Enterococcus cecorum</name>
    <dbReference type="NCBI Taxonomy" id="44008"/>
    <lineage>
        <taxon>Bacteria</taxon>
        <taxon>Bacillati</taxon>
        <taxon>Bacillota</taxon>
        <taxon>Bacilli</taxon>
        <taxon>Lactobacillales</taxon>
        <taxon>Enterococcaceae</taxon>
        <taxon>Enterococcus</taxon>
    </lineage>
</organism>
<dbReference type="GO" id="GO:0005524">
    <property type="term" value="F:ATP binding"/>
    <property type="evidence" value="ECO:0007669"/>
    <property type="project" value="InterPro"/>
</dbReference>
<dbReference type="InterPro" id="IPR001650">
    <property type="entry name" value="Helicase_C-like"/>
</dbReference>
<dbReference type="Proteomes" id="UP000196074">
    <property type="component" value="Unassembled WGS sequence"/>
</dbReference>
<dbReference type="FunFam" id="3.40.50.300:FF:000533">
    <property type="entry name" value="Helicase, Snf2 family"/>
    <property type="match status" value="1"/>
</dbReference>
<proteinExistence type="predicted"/>